<feature type="domain" description="TGS" evidence="15">
    <location>
        <begin position="982"/>
        <end position="1058"/>
    </location>
</feature>
<dbReference type="PANTHER" id="PTHR43127">
    <property type="entry name" value="DEVELOPMENTALLY-REGULATED GTP-BINDING PROTEIN 2"/>
    <property type="match status" value="1"/>
</dbReference>
<feature type="compositionally biased region" description="Basic and acidic residues" evidence="13">
    <location>
        <begin position="600"/>
        <end position="613"/>
    </location>
</feature>
<dbReference type="CDD" id="cd17230">
    <property type="entry name" value="TGS_DRG1"/>
    <property type="match status" value="1"/>
</dbReference>
<dbReference type="InterPro" id="IPR005225">
    <property type="entry name" value="Small_GTP-bd"/>
</dbReference>
<keyword evidence="6" id="KW-0547">Nucleotide-binding</keyword>
<keyword evidence="10" id="KW-0539">Nucleus</keyword>
<feature type="compositionally biased region" description="Basic residues" evidence="13">
    <location>
        <begin position="648"/>
        <end position="658"/>
    </location>
</feature>
<evidence type="ECO:0000313" key="16">
    <source>
        <dbReference type="EMBL" id="KAG7162815.1"/>
    </source>
</evidence>
<dbReference type="InterPro" id="IPR012675">
    <property type="entry name" value="Beta-grasp_dom_sf"/>
</dbReference>
<evidence type="ECO:0000256" key="3">
    <source>
        <dbReference type="ARBA" id="ARBA00017294"/>
    </source>
</evidence>
<evidence type="ECO:0000259" key="15">
    <source>
        <dbReference type="PROSITE" id="PS51880"/>
    </source>
</evidence>
<dbReference type="InterPro" id="IPR031662">
    <property type="entry name" value="GTP-binding_2"/>
</dbReference>
<evidence type="ECO:0000256" key="4">
    <source>
        <dbReference type="ARBA" id="ARBA00022490"/>
    </source>
</evidence>
<keyword evidence="4" id="KW-0963">Cytoplasm</keyword>
<dbReference type="GO" id="GO:0046872">
    <property type="term" value="F:metal ion binding"/>
    <property type="evidence" value="ECO:0007669"/>
    <property type="project" value="UniProtKB-KW"/>
</dbReference>
<dbReference type="Pfam" id="PF16897">
    <property type="entry name" value="MMR_HSR1_Xtn"/>
    <property type="match status" value="1"/>
</dbReference>
<feature type="domain" description="OBG-type G" evidence="14">
    <location>
        <begin position="757"/>
        <end position="982"/>
    </location>
</feature>
<feature type="compositionally biased region" description="Basic and acidic residues" evidence="13">
    <location>
        <begin position="523"/>
        <end position="533"/>
    </location>
</feature>
<dbReference type="InterPro" id="IPR045001">
    <property type="entry name" value="DRG"/>
</dbReference>
<dbReference type="SUPFAM" id="SSF52540">
    <property type="entry name" value="P-loop containing nucleoside triphosphate hydrolases"/>
    <property type="match status" value="1"/>
</dbReference>
<keyword evidence="9" id="KW-0342">GTP-binding</keyword>
<accession>A0A8J5MSR1</accession>
<name>A0A8J5MSR1_HOMAM</name>
<evidence type="ECO:0000256" key="8">
    <source>
        <dbReference type="ARBA" id="ARBA00022842"/>
    </source>
</evidence>
<evidence type="ECO:0000256" key="9">
    <source>
        <dbReference type="ARBA" id="ARBA00023134"/>
    </source>
</evidence>
<dbReference type="PROSITE" id="PS00905">
    <property type="entry name" value="GTP1_OBG"/>
    <property type="match status" value="1"/>
</dbReference>
<feature type="compositionally biased region" description="Basic residues" evidence="13">
    <location>
        <begin position="509"/>
        <end position="522"/>
    </location>
</feature>
<dbReference type="Pfam" id="PF02824">
    <property type="entry name" value="TGS"/>
    <property type="match status" value="1"/>
</dbReference>
<evidence type="ECO:0000256" key="13">
    <source>
        <dbReference type="SAM" id="MobiDB-lite"/>
    </source>
</evidence>
<dbReference type="PROSITE" id="PS51710">
    <property type="entry name" value="G_OBG"/>
    <property type="match status" value="1"/>
</dbReference>
<keyword evidence="7" id="KW-0378">Hydrolase</keyword>
<sequence>MQSRAIQGSMHRAEPSRAACTEQSHPGQHAQSRAIQSSQQASTGQWPQYKRGKMCGTAECTPLLDKVLNLLEVKSQVITCKRKKKKDKEEKAMTIHDYQRYIAVDHEGNLDEDDGKFVADDVVAYVKGESSTISNEKDKGLLEGLKSAYLEDEDETIERAYNEVVIDEETLSEDERTLEKMETFENKYRFRFEEPDEEFIKRYPRSIPDSVRAKDERRKLTREAQKQRKKEEKELKRKEIEKLKALKYKEIEAKIMKIKEVSGNNDIDLGEKELDDDFDPAAHDGVMSRMFGDDYYVDDGDTEKPVFSDDEDIIQDYDEWMERQGPGTTQNAGDCEADEEDHVNWDGDNFNMDADYDPSQAKEDLQKEMINASTRKKGRRKSKFAKAISKNKPIFDPKEKNFDSYFDEYYQLDFEDIIGDIPCRFKYRKVESNDFGLTTEEILTAQDKELNRWVSLKKMLQYQRTNKDEQQDRIKCRKRAEHLHVKQKILPSLFVEDPEELQITEQEKKRQKNLKKKLRREKRQQGRIDENVHNDQSSAAKETKVLHNNETSNSNKRQLEHANEDLPKKKKKRAGQNELDFSDSPQTSNTKVLPDESMDENTHSHSEQNKHYSQENLQKIADISLMTEEAKKSEAILNVSELGDSLPQKKKKKKKKKTNLVEAENTEIKKSESEVVSSKKRKKNKNRQGQIPTALGKSMKSSKKKKIMARTQKNKATMGHLGLLKAKLAKLKRELITPKGGGSGAGEGFDVAKTGDARIGFVGFPSVGKSTLLSNLAGVYSEVAAYEFTTLTTVPGCIKYKGAKIQLLDLPGIIEGAKDGKGRGKQVIAVARTCSLIFIVLDVLKPLGQKKLLEKELEGFGIRLNKEPPQITFRRKEKGGVNLQCVVQQTELDMELVKTILAEYRIHNADIVLKYDATADDLIDVIEGNRVYIPCIYLLNKIDQISIEELDIIYRIPHCVPISAHHKWNFDDLLERMWEYLNLCRIYTKPKGQLPDYSAPVVLRADKKTIEDFCNKIHRTIIREFKYALVWGSSVKHQPQKVGKEHVLNDEDVVQICKKV</sequence>
<proteinExistence type="predicted"/>
<dbReference type="Proteomes" id="UP000747542">
    <property type="component" value="Unassembled WGS sequence"/>
</dbReference>
<dbReference type="GO" id="GO:0005634">
    <property type="term" value="C:nucleus"/>
    <property type="evidence" value="ECO:0007669"/>
    <property type="project" value="UniProtKB-SubCell"/>
</dbReference>
<feature type="region of interest" description="Disordered" evidence="13">
    <location>
        <begin position="503"/>
        <end position="615"/>
    </location>
</feature>
<dbReference type="GO" id="GO:0008092">
    <property type="term" value="F:cytoskeletal protein binding"/>
    <property type="evidence" value="ECO:0007669"/>
    <property type="project" value="UniProtKB-ARBA"/>
</dbReference>
<dbReference type="InterPro" id="IPR006074">
    <property type="entry name" value="GTP1-OBG_CS"/>
</dbReference>
<dbReference type="Gene3D" id="3.10.20.30">
    <property type="match status" value="1"/>
</dbReference>
<feature type="region of interest" description="Disordered" evidence="13">
    <location>
        <begin position="646"/>
        <end position="705"/>
    </location>
</feature>
<keyword evidence="5" id="KW-0479">Metal-binding</keyword>
<dbReference type="Pfam" id="PF05178">
    <property type="entry name" value="Kri1"/>
    <property type="match status" value="1"/>
</dbReference>
<evidence type="ECO:0000256" key="10">
    <source>
        <dbReference type="ARBA" id="ARBA00023242"/>
    </source>
</evidence>
<dbReference type="FunFam" id="3.40.50.300:FF:002634">
    <property type="entry name" value="Small GTP-binding protein"/>
    <property type="match status" value="1"/>
</dbReference>
<feature type="compositionally biased region" description="Low complexity" evidence="13">
    <location>
        <begin position="30"/>
        <end position="42"/>
    </location>
</feature>
<evidence type="ECO:0000256" key="11">
    <source>
        <dbReference type="ARBA" id="ARBA00072736"/>
    </source>
</evidence>
<dbReference type="AlphaFoldDB" id="A0A8J5MSR1"/>
<protein>
    <recommendedName>
        <fullName evidence="11">Developmentally-regulated GTP-binding protein 1</fullName>
    </recommendedName>
    <alternativeName>
        <fullName evidence="3">Protein KRI1 homolog</fullName>
    </alternativeName>
    <alternativeName>
        <fullName evidence="12">Translation factor GTPase DRG1</fullName>
    </alternativeName>
</protein>
<dbReference type="GO" id="GO:0005737">
    <property type="term" value="C:cytoplasm"/>
    <property type="evidence" value="ECO:0007669"/>
    <property type="project" value="UniProtKB-SubCell"/>
</dbReference>
<dbReference type="InterPro" id="IPR012676">
    <property type="entry name" value="TGS-like"/>
</dbReference>
<evidence type="ECO:0000313" key="17">
    <source>
        <dbReference type="Proteomes" id="UP000747542"/>
    </source>
</evidence>
<comment type="caution">
    <text evidence="16">The sequence shown here is derived from an EMBL/GenBank/DDBJ whole genome shotgun (WGS) entry which is preliminary data.</text>
</comment>
<dbReference type="Pfam" id="PF01926">
    <property type="entry name" value="MMR_HSR1"/>
    <property type="match status" value="1"/>
</dbReference>
<feature type="compositionally biased region" description="Basic and acidic residues" evidence="13">
    <location>
        <begin position="557"/>
        <end position="567"/>
    </location>
</feature>
<keyword evidence="17" id="KW-1185">Reference proteome</keyword>
<evidence type="ECO:0000259" key="14">
    <source>
        <dbReference type="PROSITE" id="PS51710"/>
    </source>
</evidence>
<dbReference type="PRINTS" id="PR00326">
    <property type="entry name" value="GTP1OBG"/>
</dbReference>
<gene>
    <name evidence="16" type="primary">128up-L</name>
    <name evidence="16" type="ORF">Hamer_G022272</name>
</gene>
<evidence type="ECO:0000256" key="7">
    <source>
        <dbReference type="ARBA" id="ARBA00022801"/>
    </source>
</evidence>
<evidence type="ECO:0000256" key="6">
    <source>
        <dbReference type="ARBA" id="ARBA00022741"/>
    </source>
</evidence>
<dbReference type="InterPro" id="IPR027417">
    <property type="entry name" value="P-loop_NTPase"/>
</dbReference>
<dbReference type="CDD" id="cd01896">
    <property type="entry name" value="DRG"/>
    <property type="match status" value="1"/>
</dbReference>
<dbReference type="InterPro" id="IPR018034">
    <property type="entry name" value="Kri1"/>
</dbReference>
<dbReference type="InterPro" id="IPR004095">
    <property type="entry name" value="TGS"/>
</dbReference>
<dbReference type="FunFam" id="3.10.20.30:FF:000003">
    <property type="entry name" value="Developmentally-regulated GTP-binding protein 1"/>
    <property type="match status" value="1"/>
</dbReference>
<comment type="subcellular location">
    <subcellularLocation>
        <location evidence="2">Cytoplasm</location>
    </subcellularLocation>
    <subcellularLocation>
        <location evidence="1">Nucleus</location>
    </subcellularLocation>
</comment>
<feature type="region of interest" description="Disordered" evidence="13">
    <location>
        <begin position="1"/>
        <end position="48"/>
    </location>
</feature>
<dbReference type="Pfam" id="PF12936">
    <property type="entry name" value="Kri1_C"/>
    <property type="match status" value="1"/>
</dbReference>
<dbReference type="NCBIfam" id="TIGR00231">
    <property type="entry name" value="small_GTP"/>
    <property type="match status" value="1"/>
</dbReference>
<dbReference type="EMBL" id="JAHLQT010027013">
    <property type="protein sequence ID" value="KAG7162815.1"/>
    <property type="molecule type" value="Genomic_DNA"/>
</dbReference>
<reference evidence="16" key="1">
    <citation type="journal article" date="2021" name="Sci. Adv.">
        <title>The American lobster genome reveals insights on longevity, neural, and immune adaptations.</title>
        <authorList>
            <person name="Polinski J.M."/>
            <person name="Zimin A.V."/>
            <person name="Clark K.F."/>
            <person name="Kohn A.B."/>
            <person name="Sadowski N."/>
            <person name="Timp W."/>
            <person name="Ptitsyn A."/>
            <person name="Khanna P."/>
            <person name="Romanova D.Y."/>
            <person name="Williams P."/>
            <person name="Greenwood S.J."/>
            <person name="Moroz L.L."/>
            <person name="Walt D.R."/>
            <person name="Bodnar A.G."/>
        </authorList>
    </citation>
    <scope>NUCLEOTIDE SEQUENCE</scope>
    <source>
        <strain evidence="16">GMGI-L3</strain>
    </source>
</reference>
<dbReference type="SUPFAM" id="SSF81271">
    <property type="entry name" value="TGS-like"/>
    <property type="match status" value="1"/>
</dbReference>
<evidence type="ECO:0000256" key="2">
    <source>
        <dbReference type="ARBA" id="ARBA00004496"/>
    </source>
</evidence>
<dbReference type="Gene3D" id="6.10.140.1070">
    <property type="match status" value="2"/>
</dbReference>
<dbReference type="InterPro" id="IPR031167">
    <property type="entry name" value="G_OBG"/>
</dbReference>
<keyword evidence="8" id="KW-0460">Magnesium</keyword>
<dbReference type="GO" id="GO:0003924">
    <property type="term" value="F:GTPase activity"/>
    <property type="evidence" value="ECO:0007669"/>
    <property type="project" value="InterPro"/>
</dbReference>
<organism evidence="16 17">
    <name type="scientific">Homarus americanus</name>
    <name type="common">American lobster</name>
    <dbReference type="NCBI Taxonomy" id="6706"/>
    <lineage>
        <taxon>Eukaryota</taxon>
        <taxon>Metazoa</taxon>
        <taxon>Ecdysozoa</taxon>
        <taxon>Arthropoda</taxon>
        <taxon>Crustacea</taxon>
        <taxon>Multicrustacea</taxon>
        <taxon>Malacostraca</taxon>
        <taxon>Eumalacostraca</taxon>
        <taxon>Eucarida</taxon>
        <taxon>Decapoda</taxon>
        <taxon>Pleocyemata</taxon>
        <taxon>Astacidea</taxon>
        <taxon>Nephropoidea</taxon>
        <taxon>Nephropidae</taxon>
        <taxon>Homarus</taxon>
    </lineage>
</organism>
<dbReference type="InterPro" id="IPR006073">
    <property type="entry name" value="GTP-bd"/>
</dbReference>
<evidence type="ECO:0000256" key="5">
    <source>
        <dbReference type="ARBA" id="ARBA00022723"/>
    </source>
</evidence>
<evidence type="ECO:0000256" key="12">
    <source>
        <dbReference type="ARBA" id="ARBA00080795"/>
    </source>
</evidence>
<feature type="region of interest" description="Disordered" evidence="13">
    <location>
        <begin position="212"/>
        <end position="234"/>
    </location>
</feature>
<dbReference type="GO" id="GO:0031116">
    <property type="term" value="P:positive regulation of microtubule polymerization"/>
    <property type="evidence" value="ECO:0007669"/>
    <property type="project" value="UniProtKB-ARBA"/>
</dbReference>
<evidence type="ECO:0000256" key="1">
    <source>
        <dbReference type="ARBA" id="ARBA00004123"/>
    </source>
</evidence>
<dbReference type="GO" id="GO:0005525">
    <property type="term" value="F:GTP binding"/>
    <property type="evidence" value="ECO:0007669"/>
    <property type="project" value="UniProtKB-KW"/>
</dbReference>
<dbReference type="PROSITE" id="PS51880">
    <property type="entry name" value="TGS"/>
    <property type="match status" value="1"/>
</dbReference>
<dbReference type="InterPro" id="IPR024626">
    <property type="entry name" value="Kri1-like_C"/>
</dbReference>